<dbReference type="SUPFAM" id="SSF74653">
    <property type="entry name" value="TolA/TonB C-terminal domain"/>
    <property type="match status" value="1"/>
</dbReference>
<keyword evidence="1" id="KW-0732">Signal</keyword>
<evidence type="ECO:0000313" key="3">
    <source>
        <dbReference type="Proteomes" id="UP000540787"/>
    </source>
</evidence>
<evidence type="ECO:0000313" key="2">
    <source>
        <dbReference type="EMBL" id="MBB6136237.1"/>
    </source>
</evidence>
<gene>
    <name evidence="2" type="ORF">HD842_004414</name>
</gene>
<reference evidence="2 3" key="1">
    <citation type="submission" date="2020-08" db="EMBL/GenBank/DDBJ databases">
        <title>The Agave Microbiome: Exploring the role of microbial communities in plant adaptations to desert environments.</title>
        <authorList>
            <person name="Partida-Martinez L.P."/>
        </authorList>
    </citation>
    <scope>NUCLEOTIDE SEQUENCE [LARGE SCALE GENOMIC DNA]</scope>
    <source>
        <strain evidence="2 3">AT3.2</strain>
    </source>
</reference>
<sequence>MKTIAACSTLALGVLGLAPQSVAAQATVPAWREITIYASDASYPQALVRQGVQGMVAIELTPGTRGRKAAATVRASSRSADLDALALGMAKRLDIAGADGAPSGMVTYGFRKDHPSTIATKTCADLNVDVAYHSATFPERSLRELPVFYESVGKLIYSFQREGEHRTFPPADTLFDATLAGCARTPQAGMLDVMRQEALKLIAP</sequence>
<dbReference type="AlphaFoldDB" id="A0A7W9X487"/>
<dbReference type="Proteomes" id="UP000540787">
    <property type="component" value="Unassembled WGS sequence"/>
</dbReference>
<accession>A0A7W9X487</accession>
<feature type="signal peptide" evidence="1">
    <location>
        <begin position="1"/>
        <end position="23"/>
    </location>
</feature>
<dbReference type="EMBL" id="JACHBX010000005">
    <property type="protein sequence ID" value="MBB6136237.1"/>
    <property type="molecule type" value="Genomic_DNA"/>
</dbReference>
<proteinExistence type="predicted"/>
<dbReference type="RefSeq" id="WP_183557466.1">
    <property type="nucleotide sequence ID" value="NZ_JACHBX010000005.1"/>
</dbReference>
<name>A0A7W9X487_9BURK</name>
<keyword evidence="3" id="KW-1185">Reference proteome</keyword>
<comment type="caution">
    <text evidence="2">The sequence shown here is derived from an EMBL/GenBank/DDBJ whole genome shotgun (WGS) entry which is preliminary data.</text>
</comment>
<protein>
    <submittedName>
        <fullName evidence="2">TonB family protein</fullName>
    </submittedName>
</protein>
<dbReference type="Gene3D" id="3.30.1150.10">
    <property type="match status" value="1"/>
</dbReference>
<feature type="chain" id="PRO_5031373929" evidence="1">
    <location>
        <begin position="24"/>
        <end position="204"/>
    </location>
</feature>
<organism evidence="2 3">
    <name type="scientific">Massilia aurea</name>
    <dbReference type="NCBI Taxonomy" id="373040"/>
    <lineage>
        <taxon>Bacteria</taxon>
        <taxon>Pseudomonadati</taxon>
        <taxon>Pseudomonadota</taxon>
        <taxon>Betaproteobacteria</taxon>
        <taxon>Burkholderiales</taxon>
        <taxon>Oxalobacteraceae</taxon>
        <taxon>Telluria group</taxon>
        <taxon>Massilia</taxon>
    </lineage>
</organism>
<evidence type="ECO:0000256" key="1">
    <source>
        <dbReference type="SAM" id="SignalP"/>
    </source>
</evidence>